<evidence type="ECO:0000313" key="2">
    <source>
        <dbReference type="EMBL" id="SNS44640.1"/>
    </source>
</evidence>
<dbReference type="EMBL" id="FZOD01000009">
    <property type="protein sequence ID" value="SNS44640.1"/>
    <property type="molecule type" value="Genomic_DNA"/>
</dbReference>
<keyword evidence="3" id="KW-1185">Reference proteome</keyword>
<protein>
    <recommendedName>
        <fullName evidence="4">Spore-associated protein A</fullName>
    </recommendedName>
</protein>
<sequence length="137" mass="14236">MKNILKRAGLLAGAMAMSAGMVGAMTSPASAATPASICGAGYSVIDSNAVGAYATVYLLYKSGGDNCVVTLLKKPDGKKHQLGAYLRYQGGPMVKDVNNYTTYAGPVRVHAPSKCIEWSGLSGIDDGTYVSPWEHCG</sequence>
<evidence type="ECO:0008006" key="4">
    <source>
        <dbReference type="Google" id="ProtNLM"/>
    </source>
</evidence>
<gene>
    <name evidence="2" type="ORF">SAMN05216276_1009176</name>
</gene>
<dbReference type="AlphaFoldDB" id="A0A239EIN4"/>
<evidence type="ECO:0000256" key="1">
    <source>
        <dbReference type="SAM" id="SignalP"/>
    </source>
</evidence>
<accession>A0A239EIN4</accession>
<dbReference type="RefSeq" id="WP_218825275.1">
    <property type="nucleotide sequence ID" value="NZ_FZOD01000009.1"/>
</dbReference>
<proteinExistence type="predicted"/>
<name>A0A239EIN4_9ACTN</name>
<feature type="chain" id="PRO_5013009113" description="Spore-associated protein A" evidence="1">
    <location>
        <begin position="32"/>
        <end position="137"/>
    </location>
</feature>
<evidence type="ECO:0000313" key="3">
    <source>
        <dbReference type="Proteomes" id="UP000198282"/>
    </source>
</evidence>
<organism evidence="2 3">
    <name type="scientific">Streptosporangium subroseum</name>
    <dbReference type="NCBI Taxonomy" id="106412"/>
    <lineage>
        <taxon>Bacteria</taxon>
        <taxon>Bacillati</taxon>
        <taxon>Actinomycetota</taxon>
        <taxon>Actinomycetes</taxon>
        <taxon>Streptosporangiales</taxon>
        <taxon>Streptosporangiaceae</taxon>
        <taxon>Streptosporangium</taxon>
    </lineage>
</organism>
<keyword evidence="1" id="KW-0732">Signal</keyword>
<dbReference type="Proteomes" id="UP000198282">
    <property type="component" value="Unassembled WGS sequence"/>
</dbReference>
<feature type="signal peptide" evidence="1">
    <location>
        <begin position="1"/>
        <end position="31"/>
    </location>
</feature>
<reference evidence="2 3" key="1">
    <citation type="submission" date="2017-06" db="EMBL/GenBank/DDBJ databases">
        <authorList>
            <person name="Kim H.J."/>
            <person name="Triplett B.A."/>
        </authorList>
    </citation>
    <scope>NUCLEOTIDE SEQUENCE [LARGE SCALE GENOMIC DNA]</scope>
    <source>
        <strain evidence="2 3">CGMCC 4.2132</strain>
    </source>
</reference>